<accession>A0A2T1NKQ4</accession>
<organism evidence="2 3">
    <name type="scientific">Mesoflavibacter zeaxanthinifaciens subsp. sabulilitoris</name>
    <dbReference type="NCBI Taxonomy" id="1520893"/>
    <lineage>
        <taxon>Bacteria</taxon>
        <taxon>Pseudomonadati</taxon>
        <taxon>Bacteroidota</taxon>
        <taxon>Flavobacteriia</taxon>
        <taxon>Flavobacteriales</taxon>
        <taxon>Flavobacteriaceae</taxon>
        <taxon>Mesoflavibacter</taxon>
    </lineage>
</organism>
<sequence length="427" mass="49197">MKTNIILLLFAFVLASSCKEKPSKITKTSDYEIYITNPDNTILSKIEEDYSFWKNKYKETPNQYPYLAKLAAAESKLFTATGNIDYLKKAEENLLEVNKITKYNNAGYLRSLARNYISQHKFKEALNVLEKAKINGENLEGTQKMLFDVHMELGNYEQAKDYLTKVKDLSDFGYLIRLSKWSDYKGDLASAIKYLEKAQTIAESSQLNEIKQWTYTNLADFYGHDGQIENSYNNYLKALQLNPDNAYAKKGIAWIVYAHENNPEEAKRILEKIEKQHQSPDYYLFKAELAEFEGDTVQKNKYFKIYLDSVNNPKYGDMYNVHTSKLLADVNSEKAVELAKIEVQNRPTPMSYDLLAWSYFNTGKKEKALEIIDTFVANKTFEPEAQYHMAKIYKANGKTDKVTALKNELLASSYELGPVTTKQVLKL</sequence>
<dbReference type="OrthoDB" id="1399920at2"/>
<gene>
    <name evidence="2" type="ORF">C7H61_02975</name>
</gene>
<dbReference type="AlphaFoldDB" id="A0A2T1NKQ4"/>
<dbReference type="EMBL" id="PXOT01000015">
    <property type="protein sequence ID" value="PSG93491.1"/>
    <property type="molecule type" value="Genomic_DNA"/>
</dbReference>
<protein>
    <submittedName>
        <fullName evidence="2">Cell surface protein</fullName>
    </submittedName>
</protein>
<dbReference type="PROSITE" id="PS51257">
    <property type="entry name" value="PROKAR_LIPOPROTEIN"/>
    <property type="match status" value="1"/>
</dbReference>
<dbReference type="Proteomes" id="UP000238430">
    <property type="component" value="Unassembled WGS sequence"/>
</dbReference>
<evidence type="ECO:0000256" key="1">
    <source>
        <dbReference type="PROSITE-ProRule" id="PRU00339"/>
    </source>
</evidence>
<dbReference type="SUPFAM" id="SSF48452">
    <property type="entry name" value="TPR-like"/>
    <property type="match status" value="2"/>
</dbReference>
<dbReference type="Gene3D" id="1.25.40.10">
    <property type="entry name" value="Tetratricopeptide repeat domain"/>
    <property type="match status" value="3"/>
</dbReference>
<name>A0A2T1NKQ4_9FLAO</name>
<comment type="caution">
    <text evidence="2">The sequence shown here is derived from an EMBL/GenBank/DDBJ whole genome shotgun (WGS) entry which is preliminary data.</text>
</comment>
<reference evidence="2 3" key="1">
    <citation type="submission" date="2018-03" db="EMBL/GenBank/DDBJ databases">
        <title>Mesoflavibacter sp. HG37 and Mesoflavibacter sp. HG96 sp.nov., two marine bacteria isolated from seawater of Western Pacific Ocean.</title>
        <authorList>
            <person name="Cheng H."/>
            <person name="Wu Y.-H."/>
            <person name="Guo L.-L."/>
            <person name="Xu X.-W."/>
        </authorList>
    </citation>
    <scope>NUCLEOTIDE SEQUENCE [LARGE SCALE GENOMIC DNA]</scope>
    <source>
        <strain evidence="2 3">KCTC 42117</strain>
    </source>
</reference>
<evidence type="ECO:0000313" key="3">
    <source>
        <dbReference type="Proteomes" id="UP000238430"/>
    </source>
</evidence>
<dbReference type="InterPro" id="IPR019734">
    <property type="entry name" value="TPR_rpt"/>
</dbReference>
<keyword evidence="1" id="KW-0802">TPR repeat</keyword>
<dbReference type="RefSeq" id="WP_106676971.1">
    <property type="nucleotide sequence ID" value="NZ_JACHWV010000001.1"/>
</dbReference>
<proteinExistence type="predicted"/>
<feature type="repeat" description="TPR" evidence="1">
    <location>
        <begin position="212"/>
        <end position="245"/>
    </location>
</feature>
<dbReference type="PROSITE" id="PS50005">
    <property type="entry name" value="TPR"/>
    <property type="match status" value="1"/>
</dbReference>
<keyword evidence="3" id="KW-1185">Reference proteome</keyword>
<dbReference type="InterPro" id="IPR011990">
    <property type="entry name" value="TPR-like_helical_dom_sf"/>
</dbReference>
<dbReference type="SMART" id="SM00028">
    <property type="entry name" value="TPR"/>
    <property type="match status" value="3"/>
</dbReference>
<evidence type="ECO:0000313" key="2">
    <source>
        <dbReference type="EMBL" id="PSG93491.1"/>
    </source>
</evidence>
<dbReference type="Pfam" id="PF13181">
    <property type="entry name" value="TPR_8"/>
    <property type="match status" value="1"/>
</dbReference>
<dbReference type="Pfam" id="PF14559">
    <property type="entry name" value="TPR_19"/>
    <property type="match status" value="1"/>
</dbReference>